<dbReference type="Gene3D" id="1.10.260.80">
    <property type="match status" value="1"/>
</dbReference>
<dbReference type="InterPro" id="IPR017871">
    <property type="entry name" value="ABC_transporter-like_CS"/>
</dbReference>
<keyword evidence="3" id="KW-0813">Transport</keyword>
<keyword evidence="7 10" id="KW-1133">Transmembrane helix</keyword>
<proteinExistence type="inferred from homology"/>
<dbReference type="GO" id="GO:0016020">
    <property type="term" value="C:membrane"/>
    <property type="evidence" value="ECO:0007669"/>
    <property type="project" value="UniProtKB-SubCell"/>
</dbReference>
<dbReference type="SUPFAM" id="SSF53335">
    <property type="entry name" value="S-adenosyl-L-methionine-dependent methyltransferases"/>
    <property type="match status" value="1"/>
</dbReference>
<dbReference type="STRING" id="554055.A0A2P6VIC1"/>
<feature type="domain" description="ABC transporter" evidence="11">
    <location>
        <begin position="716"/>
        <end position="953"/>
    </location>
</feature>
<dbReference type="InterPro" id="IPR029063">
    <property type="entry name" value="SAM-dependent_MTases_sf"/>
</dbReference>
<dbReference type="FunFam" id="3.40.50.300:FF:000665">
    <property type="entry name" value="ABC transporter A family member 2"/>
    <property type="match status" value="1"/>
</dbReference>
<dbReference type="InterPro" id="IPR026082">
    <property type="entry name" value="ABCA"/>
</dbReference>
<dbReference type="SFLD" id="SFLDG01129">
    <property type="entry name" value="C1.5:_HAD__Beta-PGM__Phosphata"/>
    <property type="match status" value="1"/>
</dbReference>
<keyword evidence="5" id="KW-0547">Nucleotide-binding</keyword>
<dbReference type="InterPro" id="IPR013525">
    <property type="entry name" value="ABC2_TM"/>
</dbReference>
<keyword evidence="13" id="KW-1185">Reference proteome</keyword>
<dbReference type="Pfam" id="PF24526">
    <property type="entry name" value="ABCA12_C"/>
    <property type="match status" value="1"/>
</dbReference>
<dbReference type="GO" id="GO:0005319">
    <property type="term" value="F:lipid transporter activity"/>
    <property type="evidence" value="ECO:0007669"/>
    <property type="project" value="TreeGrafter"/>
</dbReference>
<evidence type="ECO:0000256" key="8">
    <source>
        <dbReference type="ARBA" id="ARBA00023136"/>
    </source>
</evidence>
<feature type="transmembrane region" description="Helical" evidence="10">
    <location>
        <begin position="512"/>
        <end position="533"/>
    </location>
</feature>
<dbReference type="NCBIfam" id="TIGR01509">
    <property type="entry name" value="HAD-SF-IA-v3"/>
    <property type="match status" value="1"/>
</dbReference>
<dbReference type="OrthoDB" id="8061355at2759"/>
<feature type="transmembrane region" description="Helical" evidence="10">
    <location>
        <begin position="472"/>
        <end position="500"/>
    </location>
</feature>
<dbReference type="Pfam" id="PF12698">
    <property type="entry name" value="ABC2_membrane_3"/>
    <property type="match status" value="1"/>
</dbReference>
<dbReference type="InterPro" id="IPR006439">
    <property type="entry name" value="HAD-SF_hydro_IA"/>
</dbReference>
<name>A0A2P6VIC1_9CHLO</name>
<feature type="transmembrane region" description="Helical" evidence="10">
    <location>
        <begin position="540"/>
        <end position="559"/>
    </location>
</feature>
<dbReference type="CDD" id="cd02440">
    <property type="entry name" value="AdoMet_MTases"/>
    <property type="match status" value="1"/>
</dbReference>
<dbReference type="Gene3D" id="3.40.50.1000">
    <property type="entry name" value="HAD superfamily/HAD-like"/>
    <property type="match status" value="1"/>
</dbReference>
<feature type="transmembrane region" description="Helical" evidence="10">
    <location>
        <begin position="565"/>
        <end position="584"/>
    </location>
</feature>
<evidence type="ECO:0000259" key="11">
    <source>
        <dbReference type="PROSITE" id="PS50893"/>
    </source>
</evidence>
<keyword evidence="4 10" id="KW-0812">Transmembrane</keyword>
<dbReference type="Pfam" id="PF00005">
    <property type="entry name" value="ABC_tran"/>
    <property type="match status" value="1"/>
</dbReference>
<accession>A0A2P6VIC1</accession>
<evidence type="ECO:0000256" key="2">
    <source>
        <dbReference type="ARBA" id="ARBA00008526"/>
    </source>
</evidence>
<dbReference type="PANTHER" id="PTHR19229:SF154">
    <property type="entry name" value="ABC TRANSPORTER A FAMILY MEMBER 3-RELATED"/>
    <property type="match status" value="1"/>
</dbReference>
<dbReference type="SFLD" id="SFLDS00003">
    <property type="entry name" value="Haloacid_Dehalogenase"/>
    <property type="match status" value="1"/>
</dbReference>
<gene>
    <name evidence="12" type="ORF">C2E20_2986</name>
</gene>
<dbReference type="CDD" id="cd03263">
    <property type="entry name" value="ABC_subfamily_A"/>
    <property type="match status" value="1"/>
</dbReference>
<dbReference type="SMART" id="SM00382">
    <property type="entry name" value="AAA"/>
    <property type="match status" value="1"/>
</dbReference>
<evidence type="ECO:0000256" key="1">
    <source>
        <dbReference type="ARBA" id="ARBA00004141"/>
    </source>
</evidence>
<comment type="subcellular location">
    <subcellularLocation>
        <location evidence="1">Membrane</location>
        <topology evidence="1">Multi-pass membrane protein</topology>
    </subcellularLocation>
</comment>
<evidence type="ECO:0000256" key="10">
    <source>
        <dbReference type="SAM" id="Phobius"/>
    </source>
</evidence>
<feature type="transmembrane region" description="Helical" evidence="10">
    <location>
        <begin position="52"/>
        <end position="73"/>
    </location>
</feature>
<dbReference type="GO" id="GO:0016887">
    <property type="term" value="F:ATP hydrolysis activity"/>
    <property type="evidence" value="ECO:0007669"/>
    <property type="project" value="InterPro"/>
</dbReference>
<evidence type="ECO:0000256" key="4">
    <source>
        <dbReference type="ARBA" id="ARBA00022692"/>
    </source>
</evidence>
<dbReference type="PROSITE" id="PS00211">
    <property type="entry name" value="ABC_TRANSPORTER_1"/>
    <property type="match status" value="1"/>
</dbReference>
<dbReference type="Proteomes" id="UP000239649">
    <property type="component" value="Unassembled WGS sequence"/>
</dbReference>
<dbReference type="EMBL" id="LHPF02000006">
    <property type="protein sequence ID" value="PSC73846.1"/>
    <property type="molecule type" value="Genomic_DNA"/>
</dbReference>
<dbReference type="GO" id="GO:0140359">
    <property type="term" value="F:ABC-type transporter activity"/>
    <property type="evidence" value="ECO:0007669"/>
    <property type="project" value="InterPro"/>
</dbReference>
<comment type="similarity">
    <text evidence="2">Belongs to the ABC transporter superfamily. ABCA family. CPR flippase (TC 3.A.1.211) subfamily.</text>
</comment>
<organism evidence="12 13">
    <name type="scientific">Micractinium conductrix</name>
    <dbReference type="NCBI Taxonomy" id="554055"/>
    <lineage>
        <taxon>Eukaryota</taxon>
        <taxon>Viridiplantae</taxon>
        <taxon>Chlorophyta</taxon>
        <taxon>core chlorophytes</taxon>
        <taxon>Trebouxiophyceae</taxon>
        <taxon>Chlorellales</taxon>
        <taxon>Chlorellaceae</taxon>
        <taxon>Chlorella clade</taxon>
        <taxon>Micractinium</taxon>
    </lineage>
</organism>
<feature type="transmembrane region" description="Helical" evidence="10">
    <location>
        <begin position="429"/>
        <end position="451"/>
    </location>
</feature>
<dbReference type="SUPFAM" id="SSF56784">
    <property type="entry name" value="HAD-like"/>
    <property type="match status" value="1"/>
</dbReference>
<dbReference type="GO" id="GO:0005524">
    <property type="term" value="F:ATP binding"/>
    <property type="evidence" value="ECO:0007669"/>
    <property type="project" value="UniProtKB-KW"/>
</dbReference>
<evidence type="ECO:0000256" key="9">
    <source>
        <dbReference type="SAM" id="MobiDB-lite"/>
    </source>
</evidence>
<evidence type="ECO:0000256" key="6">
    <source>
        <dbReference type="ARBA" id="ARBA00022840"/>
    </source>
</evidence>
<keyword evidence="8 10" id="KW-0472">Membrane</keyword>
<dbReference type="Pfam" id="PF00702">
    <property type="entry name" value="Hydrolase"/>
    <property type="match status" value="1"/>
</dbReference>
<keyword evidence="6" id="KW-0067">ATP-binding</keyword>
<sequence length="1525" mass="163288">MQHPQAGLVHSLGPVGDDPTAFRGRQEQRLHAKFGTQANALFRKNGVQQRRAWVQTLVTVSLPIVFCLLLFLLQKLLNNALDTVDNRCGCFCSLCYKDIDGVLQPRNSSSPDNPCQTWDDCVTYDTNRCGFQYSSSSQAAFCAIDTPSVWPALMQSPVLNLTGAQPLVNGSSATAPPTVLSVPAMYTGADQTVAQQLMAALFINPNITSAGVAAAAASFQQSNISAGSINAAAFSQLGLVLGTPQDSDKFYSMFVEPAFVDGEFYNATLFSIVKDAGSATSQASATLLRSFASLLAGNASVDGADTTALLPTTYTLQPELLWQPSSDDINDQTFCAYQQARCDGTPALQTWDWQDTSAGKLAVRLGYNASERGNDGPPTILRVNQGLNRASNAFLQWALGGDSRYQAWLLGLQDMPKSASRLDFDFSSLLGPLFFCWLLQMLLPVMVYTLVYEKERRLRTMMKMHGLGDAAYWGIQYGWFFLVNFVFTWILIIFGSIIRLNFFTKTDYSFQFVFYLLWINCLIAFSFLLSTLFRSSKTAVTVGYLYVFGTGLVAFLLIQQFVAQQYWWVIFLELVPGWALYRGLYEISQYAFRAAQQGTKGITWARLGDANNGLPAVMVIMAVEWLVFMAAAWYLEQVLDTGVGVPRHPLFFLGGNKKRGGKHRQRAARGCWPWRRGGADSSEEAVTIAVEAEDVRAERLRVEEMPQGGEANAAAIVIRDLRKTFPPVGGGREKQAVRGLSLAIERGECFGLLGPNGAGKSTTINILTGFLEPTEGTAIVEGHDIRRDMPTIYSMMGVCPQDNLLWERLMAREHLMFFGRMKNLKGQALKEAVEAALQSVNLWHGGVGDKQVRTYSGGMKRRLSVAISFIGDPLVVYLDEPSTGLDPASRQNLWAMVKAAKQQRGIILTTHSMEEATALCDRLGIFVDGALVCVGNPKELTSRYGGYYVFTITTPVEQEGAAEQLVRRLSPGARLTYSLGGTRKYELPVGEVTLPGVFDAVGAAKQSGLTVLDWGVANATLEEVFIQLAKEMGLEAGSRTSSRRQIRARAGDAAAAAAAAGVVAPLPAVQAPLVYSGIIFDMDGTLTVSNIDYVTMRQKTGIPVGDLFTVMESWDDGDRIKRSMDTILELEAQACASLQPMPGLLGLLSFLRGSGVRVGLVTRNTTESLNSLFAVIGEEWRDAFDILLTRDNTPYVKPDKRSLLHFAEAWGMRPWELLMVGDSTEDIETANAAGTASCLIAGGGNETSAAAAAASPPRGAVPTFTVDSLSDLQRRLAACDTSLGWGAYGSATLSLPSSDSDDGAAAGGSMGSADSMGSGAGLAGAPPEGLDFLDALFALGAVQAASCSFPRIDGSRFGTPPDAHPGDRVLHLACGNGALTKLLFSSGLQVIGVDEEVAEATRRGLLAVALSPLVLGAGSLQPELAAMGGLFDAAVLYVPSSAAAAADGSGSSSGGGGGLADSLWRAGSLAELRRVLKPGGRLCVQAPLADEAAARGGLEAAGWALTAWETTECGAVRLVAALPSS</sequence>
<dbReference type="PANTHER" id="PTHR19229">
    <property type="entry name" value="ATP-BINDING CASSETTE TRANSPORTER SUBFAMILY A ABCA"/>
    <property type="match status" value="1"/>
</dbReference>
<dbReference type="NCBIfam" id="TIGR01549">
    <property type="entry name" value="HAD-SF-IA-v1"/>
    <property type="match status" value="1"/>
</dbReference>
<evidence type="ECO:0000313" key="12">
    <source>
        <dbReference type="EMBL" id="PSC73846.1"/>
    </source>
</evidence>
<dbReference type="InterPro" id="IPR036412">
    <property type="entry name" value="HAD-like_sf"/>
</dbReference>
<feature type="transmembrane region" description="Helical" evidence="10">
    <location>
        <begin position="614"/>
        <end position="635"/>
    </location>
</feature>
<dbReference type="InterPro" id="IPR027417">
    <property type="entry name" value="P-loop_NTPase"/>
</dbReference>
<evidence type="ECO:0000313" key="13">
    <source>
        <dbReference type="Proteomes" id="UP000239649"/>
    </source>
</evidence>
<evidence type="ECO:0000256" key="7">
    <source>
        <dbReference type="ARBA" id="ARBA00022989"/>
    </source>
</evidence>
<evidence type="ECO:0000256" key="5">
    <source>
        <dbReference type="ARBA" id="ARBA00022741"/>
    </source>
</evidence>
<comment type="caution">
    <text evidence="12">The sequence shown here is derived from an EMBL/GenBank/DDBJ whole genome shotgun (WGS) entry which is preliminary data.</text>
</comment>
<dbReference type="SUPFAM" id="SSF52540">
    <property type="entry name" value="P-loop containing nucleoside triphosphate hydrolases"/>
    <property type="match status" value="1"/>
</dbReference>
<dbReference type="InterPro" id="IPR003439">
    <property type="entry name" value="ABC_transporter-like_ATP-bd"/>
</dbReference>
<feature type="region of interest" description="Disordered" evidence="9">
    <location>
        <begin position="1296"/>
        <end position="1320"/>
    </location>
</feature>
<dbReference type="Gene3D" id="3.40.50.300">
    <property type="entry name" value="P-loop containing nucleotide triphosphate hydrolases"/>
    <property type="match status" value="1"/>
</dbReference>
<feature type="compositionally biased region" description="Low complexity" evidence="9">
    <location>
        <begin position="1311"/>
        <end position="1320"/>
    </location>
</feature>
<protein>
    <submittedName>
        <fullName evidence="12">ABC transporter A family member 7-like</fullName>
    </submittedName>
</protein>
<dbReference type="PROSITE" id="PS50893">
    <property type="entry name" value="ABC_TRANSPORTER_2"/>
    <property type="match status" value="1"/>
</dbReference>
<dbReference type="InterPro" id="IPR003593">
    <property type="entry name" value="AAA+_ATPase"/>
</dbReference>
<evidence type="ECO:0000256" key="3">
    <source>
        <dbReference type="ARBA" id="ARBA00022448"/>
    </source>
</evidence>
<dbReference type="InterPro" id="IPR023214">
    <property type="entry name" value="HAD_sf"/>
</dbReference>
<reference evidence="12 13" key="1">
    <citation type="journal article" date="2018" name="Plant J.">
        <title>Genome sequences of Chlorella sorokiniana UTEX 1602 and Micractinium conductrix SAG 241.80: implications to maltose excretion by a green alga.</title>
        <authorList>
            <person name="Arriola M.B."/>
            <person name="Velmurugan N."/>
            <person name="Zhang Y."/>
            <person name="Plunkett M.H."/>
            <person name="Hondzo H."/>
            <person name="Barney B.M."/>
        </authorList>
    </citation>
    <scope>NUCLEOTIDE SEQUENCE [LARGE SCALE GENOMIC DNA]</scope>
    <source>
        <strain evidence="12 13">SAG 241.80</strain>
    </source>
</reference>
<dbReference type="Gene3D" id="3.40.50.150">
    <property type="entry name" value="Vaccinia Virus protein VP39"/>
    <property type="match status" value="1"/>
</dbReference>